<feature type="domain" description="Tyr recombinase" evidence="6">
    <location>
        <begin position="108"/>
        <end position="295"/>
    </location>
</feature>
<dbReference type="InterPro" id="IPR002104">
    <property type="entry name" value="Integrase_catalytic"/>
</dbReference>
<name>A0ABX2ZZD0_9BACI</name>
<evidence type="ECO:0000259" key="6">
    <source>
        <dbReference type="PROSITE" id="PS51898"/>
    </source>
</evidence>
<evidence type="ECO:0000259" key="7">
    <source>
        <dbReference type="PROSITE" id="PS51900"/>
    </source>
</evidence>
<evidence type="ECO:0000313" key="8">
    <source>
        <dbReference type="EMBL" id="ODG93714.1"/>
    </source>
</evidence>
<evidence type="ECO:0000256" key="4">
    <source>
        <dbReference type="ARBA" id="ARBA00023172"/>
    </source>
</evidence>
<dbReference type="InterPro" id="IPR013762">
    <property type="entry name" value="Integrase-like_cat_sf"/>
</dbReference>
<keyword evidence="4" id="KW-0233">DNA recombination</keyword>
<feature type="domain" description="Core-binding (CB)" evidence="7">
    <location>
        <begin position="1"/>
        <end position="87"/>
    </location>
</feature>
<dbReference type="RefSeq" id="WP_069032246.1">
    <property type="nucleotide sequence ID" value="NZ_MDKC01000001.1"/>
</dbReference>
<accession>A0ABX2ZZD0</accession>
<dbReference type="PANTHER" id="PTHR30349:SF41">
    <property type="entry name" value="INTEGRASE_RECOMBINASE PROTEIN MJ0367-RELATED"/>
    <property type="match status" value="1"/>
</dbReference>
<dbReference type="CDD" id="cd00397">
    <property type="entry name" value="DNA_BRE_C"/>
    <property type="match status" value="1"/>
</dbReference>
<evidence type="ECO:0000313" key="9">
    <source>
        <dbReference type="Proteomes" id="UP000094580"/>
    </source>
</evidence>
<dbReference type="Gene3D" id="1.10.443.10">
    <property type="entry name" value="Intergrase catalytic core"/>
    <property type="match status" value="1"/>
</dbReference>
<comment type="similarity">
    <text evidence="1">Belongs to the 'phage' integrase family.</text>
</comment>
<dbReference type="SUPFAM" id="SSF56349">
    <property type="entry name" value="DNA breaking-rejoining enzymes"/>
    <property type="match status" value="1"/>
</dbReference>
<reference evidence="8 9" key="1">
    <citation type="submission" date="2016-07" db="EMBL/GenBank/DDBJ databases">
        <authorList>
            <person name="Townsley L."/>
            <person name="Shank E.A."/>
        </authorList>
    </citation>
    <scope>NUCLEOTIDE SEQUENCE [LARGE SCALE GENOMIC DNA]</scope>
    <source>
        <strain evidence="8 9">CH01</strain>
    </source>
</reference>
<protein>
    <recommendedName>
        <fullName evidence="10">Integrase</fullName>
    </recommendedName>
</protein>
<evidence type="ECO:0000256" key="3">
    <source>
        <dbReference type="ARBA" id="ARBA00023125"/>
    </source>
</evidence>
<proteinExistence type="inferred from homology"/>
<dbReference type="InterPro" id="IPR010998">
    <property type="entry name" value="Integrase_recombinase_N"/>
</dbReference>
<evidence type="ECO:0008006" key="10">
    <source>
        <dbReference type="Google" id="ProtNLM"/>
    </source>
</evidence>
<organism evidence="8 9">
    <name type="scientific">Gottfriedia luciferensis</name>
    <dbReference type="NCBI Taxonomy" id="178774"/>
    <lineage>
        <taxon>Bacteria</taxon>
        <taxon>Bacillati</taxon>
        <taxon>Bacillota</taxon>
        <taxon>Bacilli</taxon>
        <taxon>Bacillales</taxon>
        <taxon>Bacillaceae</taxon>
        <taxon>Gottfriedia</taxon>
    </lineage>
</organism>
<dbReference type="PROSITE" id="PS51898">
    <property type="entry name" value="TYR_RECOMBINASE"/>
    <property type="match status" value="1"/>
</dbReference>
<dbReference type="Pfam" id="PF00589">
    <property type="entry name" value="Phage_integrase"/>
    <property type="match status" value="1"/>
</dbReference>
<dbReference type="EMBL" id="MDKC01000001">
    <property type="protein sequence ID" value="ODG93714.1"/>
    <property type="molecule type" value="Genomic_DNA"/>
</dbReference>
<evidence type="ECO:0000256" key="5">
    <source>
        <dbReference type="PROSITE-ProRule" id="PRU01248"/>
    </source>
</evidence>
<dbReference type="InterPro" id="IPR011010">
    <property type="entry name" value="DNA_brk_join_enz"/>
</dbReference>
<dbReference type="Pfam" id="PF02899">
    <property type="entry name" value="Phage_int_SAM_1"/>
    <property type="match status" value="1"/>
</dbReference>
<keyword evidence="2" id="KW-0229">DNA integration</keyword>
<keyword evidence="3 5" id="KW-0238">DNA-binding</keyword>
<sequence>MLIREAIKLFIEDREFKNLSPFTIKTYRITLNIFCDYCVSKGIVEIDNLSPQTTKSFLMYCKNELHNLPTSINQKLRTLKAFIKFLAEEEYLEDDKPIKKIKKIKELVQIEVLTDEQINMILKHLKKFNYHVNSFVTFRNRKMFIFLLSTGVRRGEVVNIKWSDVDFENQIIRIYGKKRRVSSIPFTLKLKRELLEYRVFLEEFLKEDPVYLFPSGKNTQLTDEAVSSFFKTLKKEMNFEGVRLSAHTIRHTFAHRCLVGGMDVMTLKSLLNHENISVTEKYVALWGTALKEQNDRFNPLNNIDI</sequence>
<dbReference type="InterPro" id="IPR050090">
    <property type="entry name" value="Tyrosine_recombinase_XerCD"/>
</dbReference>
<dbReference type="Gene3D" id="1.10.150.130">
    <property type="match status" value="1"/>
</dbReference>
<evidence type="ECO:0000256" key="1">
    <source>
        <dbReference type="ARBA" id="ARBA00008857"/>
    </source>
</evidence>
<dbReference type="PANTHER" id="PTHR30349">
    <property type="entry name" value="PHAGE INTEGRASE-RELATED"/>
    <property type="match status" value="1"/>
</dbReference>
<dbReference type="InterPro" id="IPR044068">
    <property type="entry name" value="CB"/>
</dbReference>
<comment type="caution">
    <text evidence="8">The sequence shown here is derived from an EMBL/GenBank/DDBJ whole genome shotgun (WGS) entry which is preliminary data.</text>
</comment>
<gene>
    <name evidence="8" type="ORF">BED47_00655</name>
</gene>
<dbReference type="InterPro" id="IPR004107">
    <property type="entry name" value="Integrase_SAM-like_N"/>
</dbReference>
<evidence type="ECO:0000256" key="2">
    <source>
        <dbReference type="ARBA" id="ARBA00022908"/>
    </source>
</evidence>
<dbReference type="PROSITE" id="PS51900">
    <property type="entry name" value="CB"/>
    <property type="match status" value="1"/>
</dbReference>
<keyword evidence="9" id="KW-1185">Reference proteome</keyword>
<dbReference type="Proteomes" id="UP000094580">
    <property type="component" value="Unassembled WGS sequence"/>
</dbReference>